<dbReference type="GO" id="GO:0005516">
    <property type="term" value="F:calmodulin binding"/>
    <property type="evidence" value="ECO:0007669"/>
    <property type="project" value="UniProtKB-KW"/>
</dbReference>
<feature type="transmembrane region" description="Helical" evidence="20">
    <location>
        <begin position="783"/>
        <end position="802"/>
    </location>
</feature>
<evidence type="ECO:0000256" key="4">
    <source>
        <dbReference type="ARBA" id="ARBA00022449"/>
    </source>
</evidence>
<evidence type="ECO:0000256" key="5">
    <source>
        <dbReference type="ARBA" id="ARBA00022475"/>
    </source>
</evidence>
<keyword evidence="18" id="KW-0739">Sodium transport</keyword>
<keyword evidence="10" id="KW-0677">Repeat</keyword>
<evidence type="ECO:0000256" key="17">
    <source>
        <dbReference type="ARBA" id="ARBA00023180"/>
    </source>
</evidence>
<evidence type="ECO:0000256" key="2">
    <source>
        <dbReference type="ARBA" id="ARBA00007489"/>
    </source>
</evidence>
<dbReference type="GO" id="GO:0030424">
    <property type="term" value="C:axon"/>
    <property type="evidence" value="ECO:0007669"/>
    <property type="project" value="TreeGrafter"/>
</dbReference>
<evidence type="ECO:0000256" key="21">
    <source>
        <dbReference type="SAM" id="SignalP"/>
    </source>
</evidence>
<keyword evidence="5" id="KW-1003">Cell membrane</keyword>
<dbReference type="GO" id="GO:0042383">
    <property type="term" value="C:sarcolemma"/>
    <property type="evidence" value="ECO:0007669"/>
    <property type="project" value="TreeGrafter"/>
</dbReference>
<feature type="chain" id="PRO_5028898748" evidence="21">
    <location>
        <begin position="20"/>
        <end position="879"/>
    </location>
</feature>
<comment type="similarity">
    <text evidence="2">Belongs to the Ca(2+):cation antiporter (CaCA) (TC 2.A.19) family. SLC8 subfamily.</text>
</comment>
<feature type="transmembrane region" description="Helical" evidence="20">
    <location>
        <begin position="814"/>
        <end position="834"/>
    </location>
</feature>
<dbReference type="InterPro" id="IPR004836">
    <property type="entry name" value="Na_Ca_Ex"/>
</dbReference>
<comment type="subcellular location">
    <subcellularLocation>
        <location evidence="1">Cell membrane</location>
        <topology evidence="1">Multi-pass membrane protein</topology>
    </subcellularLocation>
</comment>
<dbReference type="GO" id="GO:0005432">
    <property type="term" value="F:calcium:sodium antiporter activity"/>
    <property type="evidence" value="ECO:0007669"/>
    <property type="project" value="InterPro"/>
</dbReference>
<keyword evidence="16 20" id="KW-0472">Membrane</keyword>
<evidence type="ECO:0000256" key="7">
    <source>
        <dbReference type="ARBA" id="ARBA00022692"/>
    </source>
</evidence>
<keyword evidence="12" id="KW-0112">Calmodulin-binding</keyword>
<evidence type="ECO:0000256" key="3">
    <source>
        <dbReference type="ARBA" id="ARBA00022448"/>
    </source>
</evidence>
<organism evidence="23 24">
    <name type="scientific">Panagrellus redivivus</name>
    <name type="common">Microworm</name>
    <dbReference type="NCBI Taxonomy" id="6233"/>
    <lineage>
        <taxon>Eukaryota</taxon>
        <taxon>Metazoa</taxon>
        <taxon>Ecdysozoa</taxon>
        <taxon>Nematoda</taxon>
        <taxon>Chromadorea</taxon>
        <taxon>Rhabditida</taxon>
        <taxon>Tylenchina</taxon>
        <taxon>Panagrolaimomorpha</taxon>
        <taxon>Panagrolaimoidea</taxon>
        <taxon>Panagrolaimidae</taxon>
        <taxon>Panagrellus</taxon>
    </lineage>
</organism>
<dbReference type="Pfam" id="PF03160">
    <property type="entry name" value="Calx-beta"/>
    <property type="match status" value="1"/>
</dbReference>
<evidence type="ECO:0000256" key="10">
    <source>
        <dbReference type="ARBA" id="ARBA00022737"/>
    </source>
</evidence>
<evidence type="ECO:0000256" key="6">
    <source>
        <dbReference type="ARBA" id="ARBA00022568"/>
    </source>
</evidence>
<evidence type="ECO:0000256" key="14">
    <source>
        <dbReference type="ARBA" id="ARBA00023053"/>
    </source>
</evidence>
<dbReference type="Proteomes" id="UP000492821">
    <property type="component" value="Unassembled WGS sequence"/>
</dbReference>
<dbReference type="GO" id="GO:0098703">
    <property type="term" value="P:calcium ion import across plasma membrane"/>
    <property type="evidence" value="ECO:0007669"/>
    <property type="project" value="TreeGrafter"/>
</dbReference>
<dbReference type="PANTHER" id="PTHR11878:SF75">
    <property type="entry name" value="CALX-BETA DOMAIN-CONTAINING PROTEIN"/>
    <property type="match status" value="1"/>
</dbReference>
<dbReference type="GO" id="GO:0046872">
    <property type="term" value="F:metal ion binding"/>
    <property type="evidence" value="ECO:0007669"/>
    <property type="project" value="UniProtKB-KW"/>
</dbReference>
<evidence type="ECO:0000256" key="15">
    <source>
        <dbReference type="ARBA" id="ARBA00023065"/>
    </source>
</evidence>
<feature type="transmembrane region" description="Helical" evidence="20">
    <location>
        <begin position="854"/>
        <end position="873"/>
    </location>
</feature>
<evidence type="ECO:0000256" key="1">
    <source>
        <dbReference type="ARBA" id="ARBA00004651"/>
    </source>
</evidence>
<dbReference type="PANTHER" id="PTHR11878">
    <property type="entry name" value="SODIUM/CALCIUM EXCHANGER"/>
    <property type="match status" value="1"/>
</dbReference>
<feature type="domain" description="Calx-beta" evidence="22">
    <location>
        <begin position="495"/>
        <end position="595"/>
    </location>
</feature>
<keyword evidence="7 20" id="KW-0812">Transmembrane</keyword>
<keyword evidence="3" id="KW-0813">Transport</keyword>
<keyword evidence="4" id="KW-0050">Antiport</keyword>
<evidence type="ECO:0000256" key="16">
    <source>
        <dbReference type="ARBA" id="ARBA00023136"/>
    </source>
</evidence>
<evidence type="ECO:0000256" key="13">
    <source>
        <dbReference type="ARBA" id="ARBA00022989"/>
    </source>
</evidence>
<evidence type="ECO:0000256" key="9">
    <source>
        <dbReference type="ARBA" id="ARBA00022729"/>
    </source>
</evidence>
<keyword evidence="13 20" id="KW-1133">Transmembrane helix</keyword>
<dbReference type="InterPro" id="IPR038081">
    <property type="entry name" value="CalX-like_sf"/>
</dbReference>
<name>A0A7E4UVP9_PANRE</name>
<evidence type="ECO:0000259" key="22">
    <source>
        <dbReference type="SMART" id="SM00237"/>
    </source>
</evidence>
<dbReference type="InterPro" id="IPR003644">
    <property type="entry name" value="Calx_beta"/>
</dbReference>
<dbReference type="Pfam" id="PF01699">
    <property type="entry name" value="Na_Ca_ex"/>
    <property type="match status" value="2"/>
</dbReference>
<sequence length="879" mass="95427">MRPWLQAVTAATLVASVIAATTPLPEPLPTCEPAKACKPGVLLPVWTPQTNLTTTDTVFRATVYLLALLYLFVGVAIIADRFMAAIEVITSQEREVVLKNKVTGEPYTVLIRVWNETVSNLTLMALGSSAPEILLSIIEIFGNNFEAGDLGPSTIVGSAAFNFFIIIAICIVSIPNGQVRRIARNDVFWVTAIWGTFAYVWLFLILGVFSPNVVEVWEGVLTFAFFFVTVINAYIANRFFPKFGRRFLKSKNVTSFAKNNRLNNDIKLEGGAADVEEDQTDYLLEAERDPRIVAFEHHKRRFWEIFQSVRAEHPDLPIAEIGKLTAWQALAEAPKSRAIRRVSAIRKLTAGLPLLRKAEAATAEIVEPLVPAAEPKVVITFDPCHYICMENVGTVKLHVKVDRGSLTDPTRVTVSYKTIQDTATEGSDYEGVQGTLVFEPGTSKADIEVKIIDCQKYEIDEKFHVQLYNAHAVTAVVGESTSKDVPCTIGAASEATVIIVDDDHGGVFSFNSKVFKISENTGVFNLRVGRTRGARGAVSLPYSVINGSAKLDKDFELPGNGTLEFADGQTFAEIPIKIINDDTYEKNEDFFLSLGQPIWHVKDQDGENGADGRPALGAHVRAKIVINEDQEFRRFIDKLIAKANCSVMVGTSSWAQQFTESLTVGVDEEDCVDGAPHSASVLQKVIHGITLPWKLLFAFVPPTEYAGGWLCFVCSIVVIGMLTAVIGDVASMLGCTVGLKDSVTAITLVAMGTSLPDTFASKLAAVQDPTADASIGNVTGSNAVNVFLGIGVAWAIAAIVHASRGTVFRVNSAGLASSVGIFIIGSIVCLGVLQLRRYAGAVRGELGGPNAVRYISFAIFVSMWIIYLTYAIADAYCFI</sequence>
<feature type="domain" description="Calx-beta" evidence="22">
    <location>
        <begin position="361"/>
        <end position="468"/>
    </location>
</feature>
<keyword evidence="15" id="KW-0406">Ion transport</keyword>
<feature type="transmembrane region" description="Helical" evidence="20">
    <location>
        <begin position="187"/>
        <end position="209"/>
    </location>
</feature>
<evidence type="ECO:0000313" key="24">
    <source>
        <dbReference type="WBParaSite" id="Pan_g13339.t1"/>
    </source>
</evidence>
<dbReference type="PRINTS" id="PR01259">
    <property type="entry name" value="NACAEXCHNGR"/>
</dbReference>
<dbReference type="Gene3D" id="1.20.1420.30">
    <property type="entry name" value="NCX, central ion-binding region"/>
    <property type="match status" value="2"/>
</dbReference>
<dbReference type="InterPro" id="IPR044880">
    <property type="entry name" value="NCX_ion-bd_dom_sf"/>
</dbReference>
<dbReference type="AlphaFoldDB" id="A0A7E4UVP9"/>
<dbReference type="GO" id="GO:0007154">
    <property type="term" value="P:cell communication"/>
    <property type="evidence" value="ECO:0007669"/>
    <property type="project" value="InterPro"/>
</dbReference>
<evidence type="ECO:0000256" key="20">
    <source>
        <dbReference type="SAM" id="Phobius"/>
    </source>
</evidence>
<dbReference type="InterPro" id="IPR032452">
    <property type="entry name" value="Na_Ca_Ex_C-exten"/>
</dbReference>
<proteinExistence type="inferred from homology"/>
<keyword evidence="8" id="KW-0479">Metal-binding</keyword>
<comment type="catalytic activity">
    <reaction evidence="19">
        <text>Ca(2+)(in) + 3 Na(+)(out) = Ca(2+)(out) + 3 Na(+)(in)</text>
        <dbReference type="Rhea" id="RHEA:69955"/>
        <dbReference type="ChEBI" id="CHEBI:29101"/>
        <dbReference type="ChEBI" id="CHEBI:29108"/>
    </reaction>
</comment>
<reference evidence="24" key="2">
    <citation type="submission" date="2020-10" db="UniProtKB">
        <authorList>
            <consortium name="WormBaseParasite"/>
        </authorList>
    </citation>
    <scope>IDENTIFICATION</scope>
</reference>
<feature type="transmembrane region" description="Helical" evidence="20">
    <location>
        <begin position="705"/>
        <end position="726"/>
    </location>
</feature>
<dbReference type="Gene3D" id="2.60.40.2030">
    <property type="match status" value="2"/>
</dbReference>
<evidence type="ECO:0000256" key="12">
    <source>
        <dbReference type="ARBA" id="ARBA00022860"/>
    </source>
</evidence>
<protein>
    <submittedName>
        <fullName evidence="24">Calx-beta domain-containing protein</fullName>
    </submittedName>
</protein>
<evidence type="ECO:0000256" key="18">
    <source>
        <dbReference type="ARBA" id="ARBA00023201"/>
    </source>
</evidence>
<dbReference type="GO" id="GO:0098794">
    <property type="term" value="C:postsynapse"/>
    <property type="evidence" value="ECO:0007669"/>
    <property type="project" value="TreeGrafter"/>
</dbReference>
<dbReference type="Pfam" id="PF16494">
    <property type="entry name" value="Na_Ca_ex_C"/>
    <property type="match status" value="1"/>
</dbReference>
<dbReference type="InterPro" id="IPR004837">
    <property type="entry name" value="NaCa_Exmemb"/>
</dbReference>
<keyword evidence="6" id="KW-0109">Calcium transport</keyword>
<feature type="transmembrane region" description="Helical" evidence="20">
    <location>
        <begin position="221"/>
        <end position="240"/>
    </location>
</feature>
<dbReference type="SMART" id="SM00237">
    <property type="entry name" value="Calx_beta"/>
    <property type="match status" value="2"/>
</dbReference>
<dbReference type="SUPFAM" id="SSF141072">
    <property type="entry name" value="CalX-like"/>
    <property type="match status" value="2"/>
</dbReference>
<evidence type="ECO:0000313" key="23">
    <source>
        <dbReference type="Proteomes" id="UP000492821"/>
    </source>
</evidence>
<feature type="signal peptide" evidence="21">
    <location>
        <begin position="1"/>
        <end position="19"/>
    </location>
</feature>
<evidence type="ECO:0000256" key="8">
    <source>
        <dbReference type="ARBA" id="ARBA00022723"/>
    </source>
</evidence>
<dbReference type="NCBIfam" id="TIGR00845">
    <property type="entry name" value="caca"/>
    <property type="match status" value="1"/>
</dbReference>
<evidence type="ECO:0000256" key="11">
    <source>
        <dbReference type="ARBA" id="ARBA00022837"/>
    </source>
</evidence>
<keyword evidence="17" id="KW-0325">Glycoprotein</keyword>
<accession>A0A7E4UVP9</accession>
<keyword evidence="14" id="KW-0915">Sodium</keyword>
<reference evidence="23" key="1">
    <citation type="journal article" date="2013" name="Genetics">
        <title>The draft genome and transcriptome of Panagrellus redivivus are shaped by the harsh demands of a free-living lifestyle.</title>
        <authorList>
            <person name="Srinivasan J."/>
            <person name="Dillman A.R."/>
            <person name="Macchietto M.G."/>
            <person name="Heikkinen L."/>
            <person name="Lakso M."/>
            <person name="Fracchia K.M."/>
            <person name="Antoshechkin I."/>
            <person name="Mortazavi A."/>
            <person name="Wong G."/>
            <person name="Sternberg P.W."/>
        </authorList>
    </citation>
    <scope>NUCLEOTIDE SEQUENCE [LARGE SCALE GENOMIC DNA]</scope>
    <source>
        <strain evidence="23">MT8872</strain>
    </source>
</reference>
<feature type="transmembrane region" description="Helical" evidence="20">
    <location>
        <begin position="61"/>
        <end position="79"/>
    </location>
</feature>
<evidence type="ECO:0000256" key="19">
    <source>
        <dbReference type="ARBA" id="ARBA00033667"/>
    </source>
</evidence>
<dbReference type="InterPro" id="IPR051171">
    <property type="entry name" value="CaCA"/>
</dbReference>
<dbReference type="WBParaSite" id="Pan_g13339.t1">
    <property type="protein sequence ID" value="Pan_g13339.t1"/>
    <property type="gene ID" value="Pan_g13339"/>
</dbReference>
<keyword evidence="9 21" id="KW-0732">Signal</keyword>
<keyword evidence="23" id="KW-1185">Reference proteome</keyword>
<feature type="transmembrane region" description="Helical" evidence="20">
    <location>
        <begin position="154"/>
        <end position="175"/>
    </location>
</feature>
<keyword evidence="11" id="KW-0106">Calcium</keyword>